<keyword evidence="5" id="KW-1185">Reference proteome</keyword>
<reference evidence="4 5" key="1">
    <citation type="submission" date="2018-09" db="EMBL/GenBank/DDBJ databases">
        <title>Paenibacillus aracenensis nov. sp. isolated from a cave in southern Spain.</title>
        <authorList>
            <person name="Jurado V."/>
            <person name="Gutierrez-Patricio S."/>
            <person name="Gonzalez-Pimentel J.L."/>
            <person name="Miller A.Z."/>
            <person name="Laiz L."/>
            <person name="Saiz-Jimenez C."/>
        </authorList>
    </citation>
    <scope>NUCLEOTIDE SEQUENCE [LARGE SCALE GENOMIC DNA]</scope>
    <source>
        <strain evidence="4 5">DSM 22867</strain>
    </source>
</reference>
<dbReference type="InterPro" id="IPR025377">
    <property type="entry name" value="DUF4367"/>
</dbReference>
<dbReference type="AlphaFoldDB" id="A0A3A1UL18"/>
<keyword evidence="2" id="KW-0472">Membrane</keyword>
<name>A0A3A1UL18_9BACL</name>
<evidence type="ECO:0000313" key="5">
    <source>
        <dbReference type="Proteomes" id="UP000266482"/>
    </source>
</evidence>
<feature type="region of interest" description="Disordered" evidence="1">
    <location>
        <begin position="81"/>
        <end position="102"/>
    </location>
</feature>
<accession>A0A3A1UL18</accession>
<protein>
    <submittedName>
        <fullName evidence="4">DUF4367 domain-containing protein</fullName>
    </submittedName>
</protein>
<evidence type="ECO:0000256" key="1">
    <source>
        <dbReference type="SAM" id="MobiDB-lite"/>
    </source>
</evidence>
<feature type="domain" description="DUF4367" evidence="3">
    <location>
        <begin position="128"/>
        <end position="229"/>
    </location>
</feature>
<gene>
    <name evidence="4" type="ORF">D3P08_26945</name>
</gene>
<dbReference type="Pfam" id="PF14285">
    <property type="entry name" value="DUF4367"/>
    <property type="match status" value="1"/>
</dbReference>
<evidence type="ECO:0000256" key="2">
    <source>
        <dbReference type="SAM" id="Phobius"/>
    </source>
</evidence>
<keyword evidence="2" id="KW-1133">Transmembrane helix</keyword>
<keyword evidence="2" id="KW-0812">Transmembrane</keyword>
<organism evidence="4 5">
    <name type="scientific">Paenibacillus nanensis</name>
    <dbReference type="NCBI Taxonomy" id="393251"/>
    <lineage>
        <taxon>Bacteria</taxon>
        <taxon>Bacillati</taxon>
        <taxon>Bacillota</taxon>
        <taxon>Bacilli</taxon>
        <taxon>Bacillales</taxon>
        <taxon>Paenibacillaceae</taxon>
        <taxon>Paenibacillus</taxon>
    </lineage>
</organism>
<comment type="caution">
    <text evidence="4">The sequence shown here is derived from an EMBL/GenBank/DDBJ whole genome shotgun (WGS) entry which is preliminary data.</text>
</comment>
<dbReference type="EMBL" id="QXQA01000032">
    <property type="protein sequence ID" value="RIX45833.1"/>
    <property type="molecule type" value="Genomic_DNA"/>
</dbReference>
<dbReference type="Proteomes" id="UP000266482">
    <property type="component" value="Unassembled WGS sequence"/>
</dbReference>
<proteinExistence type="predicted"/>
<evidence type="ECO:0000259" key="3">
    <source>
        <dbReference type="Pfam" id="PF14285"/>
    </source>
</evidence>
<evidence type="ECO:0000313" key="4">
    <source>
        <dbReference type="EMBL" id="RIX45833.1"/>
    </source>
</evidence>
<feature type="transmembrane region" description="Helical" evidence="2">
    <location>
        <begin position="54"/>
        <end position="76"/>
    </location>
</feature>
<sequence>MTDLDRNLRGQFRKESDEMLFSRMEMNERLKQKIRQQAVGDHAKSRRLQRPKTWVMGAAAATVAAAVWLVAGVPFLQQPSIPSPTEQPAHGAPPVNGGASGSELSALVTTPVSTLEEAIAAFGGSLLVPTVLPEGFALKEIVVVGEQGQPARDAIFTYLAGEKSMTYVVSRNPAAFPMELFTKTQVSEVEGYMFEQEGLTELFWMKEGMQYSITGQITGVESMKIAESLE</sequence>